<dbReference type="AlphaFoldDB" id="A0A194QQE5"/>
<protein>
    <submittedName>
        <fullName evidence="1">Uncharacterized protein</fullName>
    </submittedName>
</protein>
<evidence type="ECO:0000313" key="1">
    <source>
        <dbReference type="EMBL" id="KPJ05746.1"/>
    </source>
</evidence>
<gene>
    <name evidence="1" type="ORF">RR46_02268</name>
</gene>
<evidence type="ECO:0000313" key="2">
    <source>
        <dbReference type="Proteomes" id="UP000053268"/>
    </source>
</evidence>
<proteinExistence type="predicted"/>
<accession>A0A194QQE5</accession>
<reference evidence="1 2" key="1">
    <citation type="journal article" date="2015" name="Nat. Commun.">
        <title>Outbred genome sequencing and CRISPR/Cas9 gene editing in butterflies.</title>
        <authorList>
            <person name="Li X."/>
            <person name="Fan D."/>
            <person name="Zhang W."/>
            <person name="Liu G."/>
            <person name="Zhang L."/>
            <person name="Zhao L."/>
            <person name="Fang X."/>
            <person name="Chen L."/>
            <person name="Dong Y."/>
            <person name="Chen Y."/>
            <person name="Ding Y."/>
            <person name="Zhao R."/>
            <person name="Feng M."/>
            <person name="Zhu Y."/>
            <person name="Feng Y."/>
            <person name="Jiang X."/>
            <person name="Zhu D."/>
            <person name="Xiang H."/>
            <person name="Feng X."/>
            <person name="Li S."/>
            <person name="Wang J."/>
            <person name="Zhang G."/>
            <person name="Kronforst M.R."/>
            <person name="Wang W."/>
        </authorList>
    </citation>
    <scope>NUCLEOTIDE SEQUENCE [LARGE SCALE GENOMIC DNA]</scope>
    <source>
        <strain evidence="1">Ya'a_city_454_Px</strain>
        <tissue evidence="1">Whole body</tissue>
    </source>
</reference>
<dbReference type="EMBL" id="KQ458575">
    <property type="protein sequence ID" value="KPJ05746.1"/>
    <property type="molecule type" value="Genomic_DNA"/>
</dbReference>
<organism evidence="1 2">
    <name type="scientific">Papilio xuthus</name>
    <name type="common">Asian swallowtail butterfly</name>
    <dbReference type="NCBI Taxonomy" id="66420"/>
    <lineage>
        <taxon>Eukaryota</taxon>
        <taxon>Metazoa</taxon>
        <taxon>Ecdysozoa</taxon>
        <taxon>Arthropoda</taxon>
        <taxon>Hexapoda</taxon>
        <taxon>Insecta</taxon>
        <taxon>Pterygota</taxon>
        <taxon>Neoptera</taxon>
        <taxon>Endopterygota</taxon>
        <taxon>Lepidoptera</taxon>
        <taxon>Glossata</taxon>
        <taxon>Ditrysia</taxon>
        <taxon>Papilionoidea</taxon>
        <taxon>Papilionidae</taxon>
        <taxon>Papilioninae</taxon>
        <taxon>Papilio</taxon>
    </lineage>
</organism>
<sequence length="127" mass="14744">MRCLPLIDGGEDVQKENFSTNSFCMRLAFKLKLTLIVVLTVIALSTAVPYERELTVNAHAIPEYALKRVPTSEDKNVPKDTSDLKTDSSLWYSPGYLYPYTYTRVYNPGYQYYNTDAYYSPYYTLYR</sequence>
<dbReference type="Proteomes" id="UP000053268">
    <property type="component" value="Unassembled WGS sequence"/>
</dbReference>
<name>A0A194QQE5_PAPXU</name>
<keyword evidence="2" id="KW-1185">Reference proteome</keyword>